<name>A0A9P0YJQ0_CUSEU</name>
<evidence type="ECO:0000256" key="1">
    <source>
        <dbReference type="PROSITE-ProRule" id="PRU00047"/>
    </source>
</evidence>
<dbReference type="Gene3D" id="4.10.60.10">
    <property type="entry name" value="Zinc finger, CCHC-type"/>
    <property type="match status" value="1"/>
</dbReference>
<gene>
    <name evidence="3" type="ORF">CEURO_LOCUS1674</name>
</gene>
<dbReference type="Pfam" id="PF00098">
    <property type="entry name" value="zf-CCHC"/>
    <property type="match status" value="1"/>
</dbReference>
<keyword evidence="4" id="KW-1185">Reference proteome</keyword>
<keyword evidence="1" id="KW-0863">Zinc-finger</keyword>
<reference evidence="3" key="1">
    <citation type="submission" date="2022-07" db="EMBL/GenBank/DDBJ databases">
        <authorList>
            <person name="Macas J."/>
            <person name="Novak P."/>
            <person name="Neumann P."/>
        </authorList>
    </citation>
    <scope>NUCLEOTIDE SEQUENCE</scope>
</reference>
<dbReference type="SUPFAM" id="SSF57756">
    <property type="entry name" value="Retrovirus zinc finger-like domains"/>
    <property type="match status" value="1"/>
</dbReference>
<accession>A0A9P0YJQ0</accession>
<comment type="caution">
    <text evidence="3">The sequence shown here is derived from an EMBL/GenBank/DDBJ whole genome shotgun (WGS) entry which is preliminary data.</text>
</comment>
<dbReference type="EMBL" id="CAMAPE010000004">
    <property type="protein sequence ID" value="CAH9061103.1"/>
    <property type="molecule type" value="Genomic_DNA"/>
</dbReference>
<sequence>MQGTDVGIKTKRAHTLSAYDSFFARAEEDLEDTHQRYLMVPNEMRKINIQKTNMEVNLHFLRSLKSEWKKTAKRNRSTSGPSDKAISGDHLKCFKCGKRGHFAKECRITKKKDYNHYIQKAQLAKQKEQGIVLMSTHDHWLEDSDDSE</sequence>
<dbReference type="Proteomes" id="UP001152484">
    <property type="component" value="Unassembled WGS sequence"/>
</dbReference>
<keyword evidence="1" id="KW-0862">Zinc</keyword>
<proteinExistence type="predicted"/>
<dbReference type="InterPro" id="IPR036875">
    <property type="entry name" value="Znf_CCHC_sf"/>
</dbReference>
<feature type="domain" description="CCHC-type" evidence="2">
    <location>
        <begin position="92"/>
        <end position="107"/>
    </location>
</feature>
<dbReference type="OrthoDB" id="1751274at2759"/>
<evidence type="ECO:0000259" key="2">
    <source>
        <dbReference type="PROSITE" id="PS50158"/>
    </source>
</evidence>
<dbReference type="GO" id="GO:0008270">
    <property type="term" value="F:zinc ion binding"/>
    <property type="evidence" value="ECO:0007669"/>
    <property type="project" value="UniProtKB-KW"/>
</dbReference>
<protein>
    <recommendedName>
        <fullName evidence="2">CCHC-type domain-containing protein</fullName>
    </recommendedName>
</protein>
<evidence type="ECO:0000313" key="4">
    <source>
        <dbReference type="Proteomes" id="UP001152484"/>
    </source>
</evidence>
<evidence type="ECO:0000313" key="3">
    <source>
        <dbReference type="EMBL" id="CAH9061103.1"/>
    </source>
</evidence>
<dbReference type="AlphaFoldDB" id="A0A9P0YJQ0"/>
<keyword evidence="1" id="KW-0479">Metal-binding</keyword>
<dbReference type="SMART" id="SM00343">
    <property type="entry name" value="ZnF_C2HC"/>
    <property type="match status" value="1"/>
</dbReference>
<dbReference type="PROSITE" id="PS50158">
    <property type="entry name" value="ZF_CCHC"/>
    <property type="match status" value="1"/>
</dbReference>
<organism evidence="3 4">
    <name type="scientific">Cuscuta europaea</name>
    <name type="common">European dodder</name>
    <dbReference type="NCBI Taxonomy" id="41803"/>
    <lineage>
        <taxon>Eukaryota</taxon>
        <taxon>Viridiplantae</taxon>
        <taxon>Streptophyta</taxon>
        <taxon>Embryophyta</taxon>
        <taxon>Tracheophyta</taxon>
        <taxon>Spermatophyta</taxon>
        <taxon>Magnoliopsida</taxon>
        <taxon>eudicotyledons</taxon>
        <taxon>Gunneridae</taxon>
        <taxon>Pentapetalae</taxon>
        <taxon>asterids</taxon>
        <taxon>lamiids</taxon>
        <taxon>Solanales</taxon>
        <taxon>Convolvulaceae</taxon>
        <taxon>Cuscuteae</taxon>
        <taxon>Cuscuta</taxon>
        <taxon>Cuscuta subgen. Cuscuta</taxon>
    </lineage>
</organism>
<dbReference type="GO" id="GO:0003676">
    <property type="term" value="F:nucleic acid binding"/>
    <property type="evidence" value="ECO:0007669"/>
    <property type="project" value="InterPro"/>
</dbReference>
<dbReference type="InterPro" id="IPR001878">
    <property type="entry name" value="Znf_CCHC"/>
</dbReference>